<dbReference type="InterPro" id="IPR001590">
    <property type="entry name" value="Peptidase_M12B"/>
</dbReference>
<evidence type="ECO:0000313" key="11">
    <source>
        <dbReference type="EMBL" id="KAK3590162.1"/>
    </source>
</evidence>
<dbReference type="InterPro" id="IPR024079">
    <property type="entry name" value="MetalloPept_cat_dom_sf"/>
</dbReference>
<feature type="domain" description="Peptidase M12B" evidence="10">
    <location>
        <begin position="135"/>
        <end position="349"/>
    </location>
</feature>
<name>A0AAE0VUZ0_9BIVA</name>
<evidence type="ECO:0000256" key="4">
    <source>
        <dbReference type="ARBA" id="ARBA00022833"/>
    </source>
</evidence>
<feature type="binding site" evidence="8">
    <location>
        <position position="305"/>
    </location>
    <ligand>
        <name>Zn(2+)</name>
        <dbReference type="ChEBI" id="CHEBI:29105"/>
        <note>catalytic</note>
    </ligand>
</feature>
<reference evidence="11" key="3">
    <citation type="submission" date="2023-05" db="EMBL/GenBank/DDBJ databases">
        <authorList>
            <person name="Smith C.H."/>
        </authorList>
    </citation>
    <scope>NUCLEOTIDE SEQUENCE</scope>
    <source>
        <strain evidence="11">CHS0354</strain>
        <tissue evidence="11">Mantle</tissue>
    </source>
</reference>
<evidence type="ECO:0000313" key="12">
    <source>
        <dbReference type="Proteomes" id="UP001195483"/>
    </source>
</evidence>
<evidence type="ECO:0000256" key="6">
    <source>
        <dbReference type="ARBA" id="ARBA00023157"/>
    </source>
</evidence>
<gene>
    <name evidence="11" type="ORF">CHS0354_041216</name>
</gene>
<proteinExistence type="predicted"/>
<keyword evidence="5" id="KW-0482">Metalloprotease</keyword>
<dbReference type="Gene3D" id="3.40.390.10">
    <property type="entry name" value="Collagenase (Catalytic Domain)"/>
    <property type="match status" value="1"/>
</dbReference>
<evidence type="ECO:0000256" key="9">
    <source>
        <dbReference type="SAM" id="MobiDB-lite"/>
    </source>
</evidence>
<feature type="binding site" evidence="8">
    <location>
        <position position="299"/>
    </location>
    <ligand>
        <name>Zn(2+)</name>
        <dbReference type="ChEBI" id="CHEBI:29105"/>
        <note>catalytic</note>
    </ligand>
</feature>
<keyword evidence="2 8" id="KW-0479">Metal-binding</keyword>
<evidence type="ECO:0000259" key="10">
    <source>
        <dbReference type="PROSITE" id="PS50215"/>
    </source>
</evidence>
<evidence type="ECO:0000256" key="1">
    <source>
        <dbReference type="ARBA" id="ARBA00022670"/>
    </source>
</evidence>
<dbReference type="GO" id="GO:0004222">
    <property type="term" value="F:metalloendopeptidase activity"/>
    <property type="evidence" value="ECO:0007669"/>
    <property type="project" value="InterPro"/>
</dbReference>
<feature type="binding site" evidence="8">
    <location>
        <position position="295"/>
    </location>
    <ligand>
        <name>Zn(2+)</name>
        <dbReference type="ChEBI" id="CHEBI:29105"/>
        <note>catalytic</note>
    </ligand>
</feature>
<evidence type="ECO:0000256" key="8">
    <source>
        <dbReference type="PROSITE-ProRule" id="PRU00276"/>
    </source>
</evidence>
<dbReference type="PANTHER" id="PTHR11905">
    <property type="entry name" value="ADAM A DISINTEGRIN AND METALLOPROTEASE DOMAIN"/>
    <property type="match status" value="1"/>
</dbReference>
<keyword evidence="7" id="KW-0325">Glycoprotein</keyword>
<dbReference type="GO" id="GO:0006509">
    <property type="term" value="P:membrane protein ectodomain proteolysis"/>
    <property type="evidence" value="ECO:0007669"/>
    <property type="project" value="TreeGrafter"/>
</dbReference>
<reference evidence="11" key="1">
    <citation type="journal article" date="2021" name="Genome Biol. Evol.">
        <title>A High-Quality Reference Genome for a Parasitic Bivalve with Doubly Uniparental Inheritance (Bivalvia: Unionida).</title>
        <authorList>
            <person name="Smith C.H."/>
        </authorList>
    </citation>
    <scope>NUCLEOTIDE SEQUENCE</scope>
    <source>
        <strain evidence="11">CHS0354</strain>
    </source>
</reference>
<organism evidence="11 12">
    <name type="scientific">Potamilus streckersoni</name>
    <dbReference type="NCBI Taxonomy" id="2493646"/>
    <lineage>
        <taxon>Eukaryota</taxon>
        <taxon>Metazoa</taxon>
        <taxon>Spiralia</taxon>
        <taxon>Lophotrochozoa</taxon>
        <taxon>Mollusca</taxon>
        <taxon>Bivalvia</taxon>
        <taxon>Autobranchia</taxon>
        <taxon>Heteroconchia</taxon>
        <taxon>Palaeoheterodonta</taxon>
        <taxon>Unionida</taxon>
        <taxon>Unionoidea</taxon>
        <taxon>Unionidae</taxon>
        <taxon>Ambleminae</taxon>
        <taxon>Lampsilini</taxon>
        <taxon>Potamilus</taxon>
    </lineage>
</organism>
<dbReference type="Gene3D" id="3.40.1620.60">
    <property type="match status" value="1"/>
</dbReference>
<keyword evidence="6" id="KW-1015">Disulfide bond</keyword>
<dbReference type="Pfam" id="PF01421">
    <property type="entry name" value="Reprolysin"/>
    <property type="match status" value="1"/>
</dbReference>
<evidence type="ECO:0000256" key="5">
    <source>
        <dbReference type="ARBA" id="ARBA00023049"/>
    </source>
</evidence>
<dbReference type="EMBL" id="JAEAOA010002345">
    <property type="protein sequence ID" value="KAK3590162.1"/>
    <property type="molecule type" value="Genomic_DNA"/>
</dbReference>
<evidence type="ECO:0000256" key="7">
    <source>
        <dbReference type="ARBA" id="ARBA00023180"/>
    </source>
</evidence>
<dbReference type="PANTHER" id="PTHR11905:SF249">
    <property type="entry name" value="SOL NARAE, ISOFORM C"/>
    <property type="match status" value="1"/>
</dbReference>
<sequence length="497" mass="54558">MGTYEQYGFYQDRHTRSSILVKCIKDVCKPLGSFTVGGKQYLLDLAHRAVESKSLLTPVERPPDMKISMEGDMVFFTPDSITPAVQKQTNDSDPIKSDLTVIPGSKTTSQQPSIKTASKTRYKDRSKRGIPSKTDIVEIMVYADEVMCKRFFNLKNSDKTAGLEATRFFYALLVNEMDQVYQGFQDHPSNTARLAIRLLFSGILIACDSAGAPWSTNRTNASSDLSDFAKWQKNMKSKLNLKYDIAMGISGKIKGSGSTMTLGIGYTHAICNEQFGANIVYDTKFSTWLMTTSVHELGHNLGASHDQSQGCSGGHVMSVNQYTANASTATTQFEFTSCAVGAIKRIITKLGSSRCTLKHDFNDTQYDQYRAGAIGGDVLNLDFQCQAYYGSGSFACLKNNNTMCYRGVTCQSSSGCKGRLQLVKEHTECDTNKWCSKGKCVDKSTSGKDIPGTCFVHKICTLIKNLPIGDGCCQGLRNTSCCTLDKKQTSCSVKVPC</sequence>
<comment type="caution">
    <text evidence="8">Lacks conserved residue(s) required for the propagation of feature annotation.</text>
</comment>
<dbReference type="PROSITE" id="PS50215">
    <property type="entry name" value="ADAM_MEPRO"/>
    <property type="match status" value="1"/>
</dbReference>
<dbReference type="AlphaFoldDB" id="A0AAE0VUZ0"/>
<feature type="active site" evidence="8">
    <location>
        <position position="296"/>
    </location>
</feature>
<dbReference type="InterPro" id="IPR041645">
    <property type="entry name" value="ADAMTS_CR_2"/>
</dbReference>
<dbReference type="GO" id="GO:0046872">
    <property type="term" value="F:metal ion binding"/>
    <property type="evidence" value="ECO:0007669"/>
    <property type="project" value="UniProtKB-KW"/>
</dbReference>
<dbReference type="Pfam" id="PF17771">
    <property type="entry name" value="ADAMTS_CR_2"/>
    <property type="match status" value="1"/>
</dbReference>
<protein>
    <recommendedName>
        <fullName evidence="10">Peptidase M12B domain-containing protein</fullName>
    </recommendedName>
</protein>
<dbReference type="Proteomes" id="UP001195483">
    <property type="component" value="Unassembled WGS sequence"/>
</dbReference>
<keyword evidence="1" id="KW-0645">Protease</keyword>
<reference evidence="11" key="2">
    <citation type="journal article" date="2021" name="Genome Biol. Evol.">
        <title>Developing a high-quality reference genome for a parasitic bivalve with doubly uniparental inheritance (Bivalvia: Unionida).</title>
        <authorList>
            <person name="Smith C.H."/>
        </authorList>
    </citation>
    <scope>NUCLEOTIDE SEQUENCE</scope>
    <source>
        <strain evidence="11">CHS0354</strain>
        <tissue evidence="11">Mantle</tissue>
    </source>
</reference>
<keyword evidence="4 8" id="KW-0862">Zinc</keyword>
<evidence type="ECO:0000256" key="3">
    <source>
        <dbReference type="ARBA" id="ARBA00022801"/>
    </source>
</evidence>
<evidence type="ECO:0000256" key="2">
    <source>
        <dbReference type="ARBA" id="ARBA00022723"/>
    </source>
</evidence>
<feature type="region of interest" description="Disordered" evidence="9">
    <location>
        <begin position="85"/>
        <end position="118"/>
    </location>
</feature>
<comment type="caution">
    <text evidence="11">The sequence shown here is derived from an EMBL/GenBank/DDBJ whole genome shotgun (WGS) entry which is preliminary data.</text>
</comment>
<feature type="compositionally biased region" description="Polar residues" evidence="9">
    <location>
        <begin position="105"/>
        <end position="117"/>
    </location>
</feature>
<keyword evidence="12" id="KW-1185">Reference proteome</keyword>
<accession>A0AAE0VUZ0</accession>
<dbReference type="SUPFAM" id="SSF55486">
    <property type="entry name" value="Metalloproteases ('zincins'), catalytic domain"/>
    <property type="match status" value="1"/>
</dbReference>
<keyword evidence="3" id="KW-0378">Hydrolase</keyword>